<accession>A0A0F9BZN0</accession>
<sequence length="119" mass="13306">MVGVKPQKVERRGSHPNTKAALALARVATQFKPGEIHNPKGNNKSLTQRREEMLNELCPGDKEGRKWHEVLSEAGLLQAQESPYAMNNLQDRLEGKVIEKHALLGGIDLVVRYVEKGEQ</sequence>
<dbReference type="EMBL" id="LAZR01035485">
    <property type="protein sequence ID" value="KKL27385.1"/>
    <property type="molecule type" value="Genomic_DNA"/>
</dbReference>
<proteinExistence type="predicted"/>
<name>A0A0F9BZN0_9ZZZZ</name>
<dbReference type="AlphaFoldDB" id="A0A0F9BZN0"/>
<comment type="caution">
    <text evidence="1">The sequence shown here is derived from an EMBL/GenBank/DDBJ whole genome shotgun (WGS) entry which is preliminary data.</text>
</comment>
<protein>
    <submittedName>
        <fullName evidence="1">Uncharacterized protein</fullName>
    </submittedName>
</protein>
<evidence type="ECO:0000313" key="1">
    <source>
        <dbReference type="EMBL" id="KKL27385.1"/>
    </source>
</evidence>
<gene>
    <name evidence="1" type="ORF">LCGC14_2385720</name>
</gene>
<organism evidence="1">
    <name type="scientific">marine sediment metagenome</name>
    <dbReference type="NCBI Taxonomy" id="412755"/>
    <lineage>
        <taxon>unclassified sequences</taxon>
        <taxon>metagenomes</taxon>
        <taxon>ecological metagenomes</taxon>
    </lineage>
</organism>
<reference evidence="1" key="1">
    <citation type="journal article" date="2015" name="Nature">
        <title>Complex archaea that bridge the gap between prokaryotes and eukaryotes.</title>
        <authorList>
            <person name="Spang A."/>
            <person name="Saw J.H."/>
            <person name="Jorgensen S.L."/>
            <person name="Zaremba-Niedzwiedzka K."/>
            <person name="Martijn J."/>
            <person name="Lind A.E."/>
            <person name="van Eijk R."/>
            <person name="Schleper C."/>
            <person name="Guy L."/>
            <person name="Ettema T.J."/>
        </authorList>
    </citation>
    <scope>NUCLEOTIDE SEQUENCE</scope>
</reference>